<evidence type="ECO:0000256" key="1">
    <source>
        <dbReference type="ARBA" id="ARBA00022842"/>
    </source>
</evidence>
<dbReference type="Gene3D" id="3.90.550.10">
    <property type="entry name" value="Spore Coat Polysaccharide Biosynthesis Protein SpsA, Chain A"/>
    <property type="match status" value="1"/>
</dbReference>
<dbReference type="Pfam" id="PF12804">
    <property type="entry name" value="NTP_transf_3"/>
    <property type="match status" value="1"/>
</dbReference>
<dbReference type="Proteomes" id="UP001515780">
    <property type="component" value="Unassembled WGS sequence"/>
</dbReference>
<protein>
    <submittedName>
        <fullName evidence="3">Nucleotidyltransferase family protein</fullName>
    </submittedName>
</protein>
<accession>A0ABX0RT72</accession>
<organism evidence="3 4">
    <name type="scientific">Candidatus Pantoea communis</name>
    <dbReference type="NCBI Taxonomy" id="2608354"/>
    <lineage>
        <taxon>Bacteria</taxon>
        <taxon>Pseudomonadati</taxon>
        <taxon>Pseudomonadota</taxon>
        <taxon>Gammaproteobacteria</taxon>
        <taxon>Enterobacterales</taxon>
        <taxon>Erwiniaceae</taxon>
        <taxon>Pantoea</taxon>
    </lineage>
</organism>
<keyword evidence="1" id="KW-0460">Magnesium</keyword>
<evidence type="ECO:0000313" key="3">
    <source>
        <dbReference type="EMBL" id="NIG20798.1"/>
    </source>
</evidence>
<sequence>MNIAILVMAAGYSRRFRQPGRGNKLAAVMQGKPVLQHTLENVRATGLDCYVVARAEDRQLHALMSEERIVRCSSEGLGESIAAGVNATADYDGWLITLADMPFIQPSSYQTVSEALRNARSVRAQVDGIQGHPVGFQQSFYSQLCALQGDKGARELLNADAVTLVDLTDRGCITDIDTIEDMTRANQAEG</sequence>
<dbReference type="InterPro" id="IPR025877">
    <property type="entry name" value="MobA-like_NTP_Trfase"/>
</dbReference>
<proteinExistence type="predicted"/>
<dbReference type="SUPFAM" id="SSF53448">
    <property type="entry name" value="Nucleotide-diphospho-sugar transferases"/>
    <property type="match status" value="1"/>
</dbReference>
<name>A0ABX0RT72_9GAMM</name>
<keyword evidence="4" id="KW-1185">Reference proteome</keyword>
<reference evidence="3 4" key="1">
    <citation type="journal article" date="2019" name="bioRxiv">
        <title>Bacteria contribute to plant secondary compound degradation in a generalist herbivore system.</title>
        <authorList>
            <person name="Francoeur C.B."/>
            <person name="Khadempour L."/>
            <person name="Moreira-Soto R.D."/>
            <person name="Gotting K."/>
            <person name="Book A.J."/>
            <person name="Pinto-Tomas A.A."/>
            <person name="Keefover-Ring K."/>
            <person name="Currie C.R."/>
        </authorList>
    </citation>
    <scope>NUCLEOTIDE SEQUENCE [LARGE SCALE GENOMIC DNA]</scope>
    <source>
        <strain evidence="3">Al-1710</strain>
    </source>
</reference>
<feature type="domain" description="MobA-like NTP transferase" evidence="2">
    <location>
        <begin position="6"/>
        <end position="159"/>
    </location>
</feature>
<dbReference type="RefSeq" id="WP_052127438.1">
    <property type="nucleotide sequence ID" value="NZ_VWXC01000015.1"/>
</dbReference>
<evidence type="ECO:0000259" key="2">
    <source>
        <dbReference type="Pfam" id="PF12804"/>
    </source>
</evidence>
<dbReference type="PANTHER" id="PTHR43777">
    <property type="entry name" value="MOLYBDENUM COFACTOR CYTIDYLYLTRANSFERASE"/>
    <property type="match status" value="1"/>
</dbReference>
<dbReference type="EMBL" id="VWXC01000015">
    <property type="protein sequence ID" value="NIG20798.1"/>
    <property type="molecule type" value="Genomic_DNA"/>
</dbReference>
<evidence type="ECO:0000313" key="4">
    <source>
        <dbReference type="Proteomes" id="UP001515780"/>
    </source>
</evidence>
<gene>
    <name evidence="3" type="ORF">F3J37_19155</name>
</gene>
<comment type="caution">
    <text evidence="3">The sequence shown here is derived from an EMBL/GenBank/DDBJ whole genome shotgun (WGS) entry which is preliminary data.</text>
</comment>
<dbReference type="PANTHER" id="PTHR43777:SF1">
    <property type="entry name" value="MOLYBDENUM COFACTOR CYTIDYLYLTRANSFERASE"/>
    <property type="match status" value="1"/>
</dbReference>
<dbReference type="InterPro" id="IPR029044">
    <property type="entry name" value="Nucleotide-diphossugar_trans"/>
</dbReference>
<dbReference type="CDD" id="cd04182">
    <property type="entry name" value="GT_2_like_f"/>
    <property type="match status" value="1"/>
</dbReference>